<keyword evidence="2" id="KW-0969">Cilium</keyword>
<evidence type="ECO:0000256" key="1">
    <source>
        <dbReference type="SAM" id="MobiDB-lite"/>
    </source>
</evidence>
<gene>
    <name evidence="2" type="ORF">ORI27_27570</name>
</gene>
<dbReference type="Proteomes" id="UP001300745">
    <property type="component" value="Unassembled WGS sequence"/>
</dbReference>
<keyword evidence="3" id="KW-1185">Reference proteome</keyword>
<feature type="region of interest" description="Disordered" evidence="1">
    <location>
        <begin position="99"/>
        <end position="120"/>
    </location>
</feature>
<dbReference type="RefSeq" id="WP_266000312.1">
    <property type="nucleotide sequence ID" value="NZ_JAPJDN010000040.1"/>
</dbReference>
<evidence type="ECO:0000313" key="2">
    <source>
        <dbReference type="EMBL" id="MCX2940457.1"/>
    </source>
</evidence>
<protein>
    <submittedName>
        <fullName evidence="2">Flagellar hook-length control protein</fullName>
    </submittedName>
</protein>
<proteinExistence type="predicted"/>
<keyword evidence="2" id="KW-0282">Flagellum</keyword>
<reference evidence="2 3" key="1">
    <citation type="submission" date="2022-11" db="EMBL/GenBank/DDBJ databases">
        <title>Mycobacterium sp. nov.</title>
        <authorList>
            <person name="Papic B."/>
            <person name="Spicic S."/>
            <person name="Duvnjak S."/>
        </authorList>
    </citation>
    <scope>NUCLEOTIDE SEQUENCE [LARGE SCALE GENOMIC DNA]</scope>
    <source>
        <strain evidence="2 3">CVI_P4</strain>
    </source>
</reference>
<name>A0ABT3SLQ8_9MYCO</name>
<feature type="compositionally biased region" description="Acidic residues" evidence="1">
    <location>
        <begin position="103"/>
        <end position="120"/>
    </location>
</feature>
<keyword evidence="2" id="KW-0966">Cell projection</keyword>
<comment type="caution">
    <text evidence="2">The sequence shown here is derived from an EMBL/GenBank/DDBJ whole genome shotgun (WGS) entry which is preliminary data.</text>
</comment>
<organism evidence="2 3">
    <name type="scientific">Mycobacterium pinniadriaticum</name>
    <dbReference type="NCBI Taxonomy" id="2994102"/>
    <lineage>
        <taxon>Bacteria</taxon>
        <taxon>Bacillati</taxon>
        <taxon>Actinomycetota</taxon>
        <taxon>Actinomycetes</taxon>
        <taxon>Mycobacteriales</taxon>
        <taxon>Mycobacteriaceae</taxon>
        <taxon>Mycobacterium</taxon>
    </lineage>
</organism>
<evidence type="ECO:0000313" key="3">
    <source>
        <dbReference type="Proteomes" id="UP001300745"/>
    </source>
</evidence>
<sequence length="120" mass="12600">MSRNTKQDAVKAAMSIANDVTSGALDPDDLQAAAVAEVRKLFGTVIGPEDPLWPIHVQVMRDVLAVGKGCISADELAEWSAVYRAAEGPPPSWIEEALAAGAGDDEDVPMSDDPEVTPVT</sequence>
<dbReference type="EMBL" id="JAPJDO010000040">
    <property type="protein sequence ID" value="MCX2940457.1"/>
    <property type="molecule type" value="Genomic_DNA"/>
</dbReference>
<accession>A0ABT3SLQ8</accession>